<protein>
    <submittedName>
        <fullName evidence="2">Uncharacterized protein</fullName>
    </submittedName>
</protein>
<organism evidence="2 3">
    <name type="scientific">Pomacea canaliculata</name>
    <name type="common">Golden apple snail</name>
    <dbReference type="NCBI Taxonomy" id="400727"/>
    <lineage>
        <taxon>Eukaryota</taxon>
        <taxon>Metazoa</taxon>
        <taxon>Spiralia</taxon>
        <taxon>Lophotrochozoa</taxon>
        <taxon>Mollusca</taxon>
        <taxon>Gastropoda</taxon>
        <taxon>Caenogastropoda</taxon>
        <taxon>Architaenioglossa</taxon>
        <taxon>Ampullarioidea</taxon>
        <taxon>Ampullariidae</taxon>
        <taxon>Pomacea</taxon>
    </lineage>
</organism>
<sequence length="589" mass="67918">MKGQKVSDRMNKKLADTKLHQAVCETLQSDDFLPHAHIVTALPLMFGSYIQGSLGTRLIRIRSRLSDNDNHRAVRRGSSLTQGRKARTTPKQSHPPYGKYRQTPSPILPKVNSPQPNTPPLRGSKFDVVPPVKSRQAATRSKPDYDSWGEDSDDEEEKENDRYRYKPRPYPQQSPFMFGAPLPVYYPPPPRGEGRRKKRQDRRTPASKTYKDIYQNRKSLKKKWNSDFRDVRSYIRNNPRLMDVFANDLIKELLEEEIIPDTLVEALDEFERLPYDYPAYLPTLYACEDVMTDGIKELLHDIVKESASELAEDYLEEKRLQHDPLDEFLTSLLSDAVDLSVRELVREAVVEMAESHMLDTQATQIYLGVFQDHLKEIMPDVLNEVQFELIAEEFIQEEVIAPEVEEESTSIAKETLKHYDNKVARREFSEVFRKAGQQLADSMLVGYLMSVIARQGKLHTQNDHNNKYLDNLIMNIAMEQYFNVQKMRDKTTQNRPLRKLHEKAFIDVSLDACLKQLTASLDEDLADVDEYERGINDGTVQAITLSTRVPNDHEARAAVLSDAVDDFDCVKMKTYQHGQHDHTTIRKCC</sequence>
<dbReference type="AlphaFoldDB" id="A0A2T7P268"/>
<dbReference type="OrthoDB" id="10016177at2759"/>
<proteinExistence type="predicted"/>
<evidence type="ECO:0000313" key="2">
    <source>
        <dbReference type="EMBL" id="PVD27516.1"/>
    </source>
</evidence>
<feature type="region of interest" description="Disordered" evidence="1">
    <location>
        <begin position="69"/>
        <end position="209"/>
    </location>
</feature>
<gene>
    <name evidence="2" type="ORF">C0Q70_12678</name>
</gene>
<name>A0A2T7P268_POMCA</name>
<dbReference type="EMBL" id="PZQS01000007">
    <property type="protein sequence ID" value="PVD27516.1"/>
    <property type="molecule type" value="Genomic_DNA"/>
</dbReference>
<dbReference type="Proteomes" id="UP000245119">
    <property type="component" value="Linkage Group LG7"/>
</dbReference>
<evidence type="ECO:0000313" key="3">
    <source>
        <dbReference type="Proteomes" id="UP000245119"/>
    </source>
</evidence>
<accession>A0A2T7P268</accession>
<reference evidence="2 3" key="1">
    <citation type="submission" date="2018-04" db="EMBL/GenBank/DDBJ databases">
        <title>The genome of golden apple snail Pomacea canaliculata provides insight into stress tolerance and invasive adaptation.</title>
        <authorList>
            <person name="Liu C."/>
            <person name="Liu B."/>
            <person name="Ren Y."/>
            <person name="Zhang Y."/>
            <person name="Wang H."/>
            <person name="Li S."/>
            <person name="Jiang F."/>
            <person name="Yin L."/>
            <person name="Zhang G."/>
            <person name="Qian W."/>
            <person name="Fan W."/>
        </authorList>
    </citation>
    <scope>NUCLEOTIDE SEQUENCE [LARGE SCALE GENOMIC DNA]</scope>
    <source>
        <strain evidence="2">SZHN2017</strain>
        <tissue evidence="2">Muscle</tissue>
    </source>
</reference>
<evidence type="ECO:0000256" key="1">
    <source>
        <dbReference type="SAM" id="MobiDB-lite"/>
    </source>
</evidence>
<feature type="compositionally biased region" description="Acidic residues" evidence="1">
    <location>
        <begin position="147"/>
        <end position="158"/>
    </location>
</feature>
<keyword evidence="3" id="KW-1185">Reference proteome</keyword>
<comment type="caution">
    <text evidence="2">The sequence shown here is derived from an EMBL/GenBank/DDBJ whole genome shotgun (WGS) entry which is preliminary data.</text>
</comment>